<gene>
    <name evidence="6" type="ORF">EYH02_02635</name>
</gene>
<evidence type="ECO:0000256" key="3">
    <source>
        <dbReference type="ARBA" id="ARBA00023163"/>
    </source>
</evidence>
<reference evidence="6" key="1">
    <citation type="journal article" date="2020" name="ISME J.">
        <title>Gammaproteobacteria mediating utilization of methyl-, sulfur- and petroleum organic compounds in deep ocean hydrothermal plumes.</title>
        <authorList>
            <person name="Zhou Z."/>
            <person name="Liu Y."/>
            <person name="Pan J."/>
            <person name="Cron B.R."/>
            <person name="Toner B.M."/>
            <person name="Anantharaman K."/>
            <person name="Breier J.A."/>
            <person name="Dick G.J."/>
            <person name="Li M."/>
        </authorList>
    </citation>
    <scope>NUCLEOTIDE SEQUENCE</scope>
    <source>
        <strain evidence="6">SZUA-1435</strain>
    </source>
</reference>
<dbReference type="InterPro" id="IPR059051">
    <property type="entry name" value="MTH_967_PDDEXK"/>
</dbReference>
<protein>
    <recommendedName>
        <fullName evidence="4">Putative HTH-type transcriptional regulatory protein EYH02_02635</fullName>
    </recommendedName>
</protein>
<dbReference type="InterPro" id="IPR020886">
    <property type="entry name" value="MTH_967-like"/>
</dbReference>
<evidence type="ECO:0000313" key="7">
    <source>
        <dbReference type="Proteomes" id="UP000605805"/>
    </source>
</evidence>
<evidence type="ECO:0000313" key="6">
    <source>
        <dbReference type="EMBL" id="HIP56953.1"/>
    </source>
</evidence>
<keyword evidence="3 4" id="KW-0804">Transcription</keyword>
<sequence>MTPRDNTTMLESERARIKHVLERLGLRDIVSIEYPEATRRPLDLVARYEDVNVLIRITDRVSSRRKDFAELKRATEVLDTSSLVIAKYLNREELIDGILYTRDKIGIVSYKTLYNLVRGSKVCIYERNGLFYVKIDGMKLRELRERRGLSLSQLAQKVGVSIKALYEYEQGKIDMSVEVAERFLEVFGEEFELVLEDVNIFIERIGRSSRTVSASEPRVVDRDNHKHKLVVEAIKHGLEAEAFDLMPSDIVLRYGDARWFLTLISDENLQSVVVKCRETAKLAEAFKGRAIAVLVDNKARDRAEIRDEIEKYLELYNYSEINNIIREVQNAPKR</sequence>
<keyword evidence="2 4" id="KW-0238">DNA-binding</keyword>
<dbReference type="GO" id="GO:0003700">
    <property type="term" value="F:DNA-binding transcription factor activity"/>
    <property type="evidence" value="ECO:0007669"/>
    <property type="project" value="UniProtKB-UniRule"/>
</dbReference>
<proteinExistence type="inferred from homology"/>
<keyword evidence="1 4" id="KW-0805">Transcription regulation</keyword>
<dbReference type="SMART" id="SM00530">
    <property type="entry name" value="HTH_XRE"/>
    <property type="match status" value="1"/>
</dbReference>
<evidence type="ECO:0000256" key="1">
    <source>
        <dbReference type="ARBA" id="ARBA00023015"/>
    </source>
</evidence>
<organism evidence="6 7">
    <name type="scientific">Ignisphaera aggregans</name>
    <dbReference type="NCBI Taxonomy" id="334771"/>
    <lineage>
        <taxon>Archaea</taxon>
        <taxon>Thermoproteota</taxon>
        <taxon>Thermoprotei</taxon>
        <taxon>Desulfurococcales</taxon>
        <taxon>Desulfurococcaceae</taxon>
        <taxon>Ignisphaera</taxon>
    </lineage>
</organism>
<evidence type="ECO:0000256" key="2">
    <source>
        <dbReference type="ARBA" id="ARBA00023125"/>
    </source>
</evidence>
<evidence type="ECO:0000259" key="5">
    <source>
        <dbReference type="PROSITE" id="PS50943"/>
    </source>
</evidence>
<dbReference type="Pfam" id="PF13560">
    <property type="entry name" value="HTH_31"/>
    <property type="match status" value="1"/>
</dbReference>
<feature type="domain" description="HTH cro/C1-type" evidence="5">
    <location>
        <begin position="140"/>
        <end position="194"/>
    </location>
</feature>
<dbReference type="HAMAP" id="MF_00584">
    <property type="entry name" value="HTH_type_cro_C1"/>
    <property type="match status" value="1"/>
</dbReference>
<name>A0A832YXL7_9CREN</name>
<dbReference type="AlphaFoldDB" id="A0A832YXL7"/>
<dbReference type="InterPro" id="IPR001387">
    <property type="entry name" value="Cro/C1-type_HTH"/>
</dbReference>
<comment type="caution">
    <text evidence="6">The sequence shown here is derived from an EMBL/GenBank/DDBJ whole genome shotgun (WGS) entry which is preliminary data.</text>
</comment>
<dbReference type="Proteomes" id="UP000605805">
    <property type="component" value="Unassembled WGS sequence"/>
</dbReference>
<dbReference type="Gene3D" id="1.10.260.40">
    <property type="entry name" value="lambda repressor-like DNA-binding domains"/>
    <property type="match status" value="1"/>
</dbReference>
<dbReference type="EMBL" id="DQTV01000045">
    <property type="protein sequence ID" value="HIP56953.1"/>
    <property type="molecule type" value="Genomic_DNA"/>
</dbReference>
<accession>A0A832YXL7</accession>
<dbReference type="InterPro" id="IPR010982">
    <property type="entry name" value="Lambda_DNA-bd_dom_sf"/>
</dbReference>
<dbReference type="Pfam" id="PF26553">
    <property type="entry name" value="PDDEXK_19"/>
    <property type="match status" value="1"/>
</dbReference>
<dbReference type="PROSITE" id="PS50943">
    <property type="entry name" value="HTH_CROC1"/>
    <property type="match status" value="1"/>
</dbReference>
<dbReference type="GO" id="GO:0003677">
    <property type="term" value="F:DNA binding"/>
    <property type="evidence" value="ECO:0007669"/>
    <property type="project" value="UniProtKB-KW"/>
</dbReference>
<evidence type="ECO:0000256" key="4">
    <source>
        <dbReference type="HAMAP-Rule" id="MF_00584"/>
    </source>
</evidence>
<dbReference type="SUPFAM" id="SSF47413">
    <property type="entry name" value="lambda repressor-like DNA-binding domains"/>
    <property type="match status" value="1"/>
</dbReference>
<dbReference type="CDD" id="cd00093">
    <property type="entry name" value="HTH_XRE"/>
    <property type="match status" value="1"/>
</dbReference>